<proteinExistence type="predicted"/>
<keyword evidence="1" id="KW-0732">Signal</keyword>
<organism evidence="2 3">
    <name type="scientific">Cupriavidus numazuensis</name>
    <dbReference type="NCBI Taxonomy" id="221992"/>
    <lineage>
        <taxon>Bacteria</taxon>
        <taxon>Pseudomonadati</taxon>
        <taxon>Pseudomonadota</taxon>
        <taxon>Betaproteobacteria</taxon>
        <taxon>Burkholderiales</taxon>
        <taxon>Burkholderiaceae</taxon>
        <taxon>Cupriavidus</taxon>
    </lineage>
</organism>
<dbReference type="RefSeq" id="WP_211958283.1">
    <property type="nucleotide sequence ID" value="NZ_CAJPVI010000082.1"/>
</dbReference>
<keyword evidence="3" id="KW-1185">Reference proteome</keyword>
<protein>
    <recommendedName>
        <fullName evidence="4">DUF2950 domain-containing protein</fullName>
    </recommendedName>
</protein>
<sequence>MMRKSMSAMRALVAVVALSAGAPVLAQQMYATPDAAAEALGDAISRSDDDALRHVLGNDFHKLLPPSGVESDDVYEFLAAWARHHAIQPDGERRALLTVGESGWTFPAPLVEQKSGWQFDLRAGEREVLRRRLGRNELVAMETLLQLADAQERYAQQVGDGRYATQLVSSPGKTNGLYWPSTSQENASPLGPDALAMVPETPVDSAFYGYHYRAIAPPRGSNAKYAFVAWPAQYGQSGIHTFLLGSDKTFYERDLGTGTATRAKTIRSFSPDGWQRVSDR</sequence>
<feature type="chain" id="PRO_5047199019" description="DUF2950 domain-containing protein" evidence="1">
    <location>
        <begin position="27"/>
        <end position="280"/>
    </location>
</feature>
<gene>
    <name evidence="2" type="ORF">LMG26411_07539</name>
</gene>
<feature type="signal peptide" evidence="1">
    <location>
        <begin position="1"/>
        <end position="26"/>
    </location>
</feature>
<evidence type="ECO:0000313" key="2">
    <source>
        <dbReference type="EMBL" id="CAG2160510.1"/>
    </source>
</evidence>
<dbReference type="Proteomes" id="UP000672657">
    <property type="component" value="Unassembled WGS sequence"/>
</dbReference>
<reference evidence="2 3" key="1">
    <citation type="submission" date="2021-03" db="EMBL/GenBank/DDBJ databases">
        <authorList>
            <person name="Peeters C."/>
        </authorList>
    </citation>
    <scope>NUCLEOTIDE SEQUENCE [LARGE SCALE GENOMIC DNA]</scope>
    <source>
        <strain evidence="2 3">LMG 26411</strain>
    </source>
</reference>
<evidence type="ECO:0000256" key="1">
    <source>
        <dbReference type="SAM" id="SignalP"/>
    </source>
</evidence>
<accession>A0ABN7QAJ6</accession>
<dbReference type="Pfam" id="PF11453">
    <property type="entry name" value="DUF2950"/>
    <property type="match status" value="1"/>
</dbReference>
<comment type="caution">
    <text evidence="2">The sequence shown here is derived from an EMBL/GenBank/DDBJ whole genome shotgun (WGS) entry which is preliminary data.</text>
</comment>
<evidence type="ECO:0000313" key="3">
    <source>
        <dbReference type="Proteomes" id="UP000672657"/>
    </source>
</evidence>
<dbReference type="EMBL" id="CAJPVI010000082">
    <property type="protein sequence ID" value="CAG2160510.1"/>
    <property type="molecule type" value="Genomic_DNA"/>
</dbReference>
<name>A0ABN7QAJ6_9BURK</name>
<dbReference type="InterPro" id="IPR021556">
    <property type="entry name" value="DUF2950"/>
</dbReference>
<evidence type="ECO:0008006" key="4">
    <source>
        <dbReference type="Google" id="ProtNLM"/>
    </source>
</evidence>